<evidence type="ECO:0000256" key="10">
    <source>
        <dbReference type="ARBA" id="ARBA00075877"/>
    </source>
</evidence>
<evidence type="ECO:0000256" key="8">
    <source>
        <dbReference type="ARBA" id="ARBA00050239"/>
    </source>
</evidence>
<keyword evidence="7" id="KW-0224">Dipeptidase</keyword>
<dbReference type="PANTHER" id="PTHR20842:SF0">
    <property type="entry name" value="ALPHA-ASPARTYL DIPEPTIDASE"/>
    <property type="match status" value="1"/>
</dbReference>
<dbReference type="Gene3D" id="3.40.50.880">
    <property type="match status" value="1"/>
</dbReference>
<evidence type="ECO:0000256" key="3">
    <source>
        <dbReference type="ARBA" id="ARBA00022490"/>
    </source>
</evidence>
<protein>
    <recommendedName>
        <fullName evidence="9">dipeptidase E</fullName>
        <ecNumber evidence="9">3.4.13.21</ecNumber>
    </recommendedName>
    <alternativeName>
        <fullName evidence="10">Asp-specific dipeptidase</fullName>
    </alternativeName>
</protein>
<comment type="similarity">
    <text evidence="2">Belongs to the peptidase S51 family.</text>
</comment>
<keyword evidence="4" id="KW-0645">Protease</keyword>
<evidence type="ECO:0000256" key="6">
    <source>
        <dbReference type="ARBA" id="ARBA00022825"/>
    </source>
</evidence>
<keyword evidence="12" id="KW-1185">Reference proteome</keyword>
<dbReference type="Pfam" id="PF03575">
    <property type="entry name" value="Peptidase_S51"/>
    <property type="match status" value="1"/>
</dbReference>
<dbReference type="Proteomes" id="UP000286715">
    <property type="component" value="Unassembled WGS sequence"/>
</dbReference>
<dbReference type="GO" id="GO:0005737">
    <property type="term" value="C:cytoplasm"/>
    <property type="evidence" value="ECO:0007669"/>
    <property type="project" value="UniProtKB-SubCell"/>
</dbReference>
<dbReference type="GO" id="GO:0006508">
    <property type="term" value="P:proteolysis"/>
    <property type="evidence" value="ECO:0007669"/>
    <property type="project" value="UniProtKB-KW"/>
</dbReference>
<gene>
    <name evidence="11" type="primary">pepE</name>
    <name evidence="11" type="ORF">JCM31826_06490</name>
</gene>
<dbReference type="EMBL" id="BHZE01000004">
    <property type="protein sequence ID" value="GCD77167.1"/>
    <property type="molecule type" value="Genomic_DNA"/>
</dbReference>
<evidence type="ECO:0000313" key="12">
    <source>
        <dbReference type="Proteomes" id="UP000286715"/>
    </source>
</evidence>
<dbReference type="PANTHER" id="PTHR20842">
    <property type="entry name" value="PROTEASE S51 ALPHA-ASPARTYL DIPEPTIDASE"/>
    <property type="match status" value="1"/>
</dbReference>
<organism evidence="11 12">
    <name type="scientific">Thermaurantimonas aggregans</name>
    <dbReference type="NCBI Taxonomy" id="2173829"/>
    <lineage>
        <taxon>Bacteria</taxon>
        <taxon>Pseudomonadati</taxon>
        <taxon>Bacteroidota</taxon>
        <taxon>Flavobacteriia</taxon>
        <taxon>Flavobacteriales</taxon>
        <taxon>Schleiferiaceae</taxon>
        <taxon>Thermaurantimonas</taxon>
    </lineage>
</organism>
<dbReference type="AlphaFoldDB" id="A0A401XJE4"/>
<keyword evidence="6" id="KW-0720">Serine protease</keyword>
<dbReference type="InterPro" id="IPR005320">
    <property type="entry name" value="Peptidase_S51"/>
</dbReference>
<comment type="caution">
    <text evidence="11">The sequence shown here is derived from an EMBL/GenBank/DDBJ whole genome shotgun (WGS) entry which is preliminary data.</text>
</comment>
<evidence type="ECO:0000256" key="2">
    <source>
        <dbReference type="ARBA" id="ARBA00006534"/>
    </source>
</evidence>
<dbReference type="InterPro" id="IPR029062">
    <property type="entry name" value="Class_I_gatase-like"/>
</dbReference>
<evidence type="ECO:0000256" key="1">
    <source>
        <dbReference type="ARBA" id="ARBA00004496"/>
    </source>
</evidence>
<comment type="subcellular location">
    <subcellularLocation>
        <location evidence="1">Cytoplasm</location>
    </subcellularLocation>
</comment>
<reference evidence="11 12" key="1">
    <citation type="submission" date="2018-11" db="EMBL/GenBank/DDBJ databases">
        <title>Schleiferia aggregans sp. nov., a moderately thermophilic heterotrophic bacterium isolated from microbial mats at a terrestrial hot spring.</title>
        <authorList>
            <person name="Iino T."/>
            <person name="Ohkuma M."/>
            <person name="Haruta S."/>
        </authorList>
    </citation>
    <scope>NUCLEOTIDE SEQUENCE [LARGE SCALE GENOMIC DNA]</scope>
    <source>
        <strain evidence="11 12">LA</strain>
    </source>
</reference>
<dbReference type="GO" id="GO:0016805">
    <property type="term" value="F:dipeptidase activity"/>
    <property type="evidence" value="ECO:0007669"/>
    <property type="project" value="UniProtKB-KW"/>
</dbReference>
<evidence type="ECO:0000256" key="7">
    <source>
        <dbReference type="ARBA" id="ARBA00022997"/>
    </source>
</evidence>
<evidence type="ECO:0000256" key="4">
    <source>
        <dbReference type="ARBA" id="ARBA00022670"/>
    </source>
</evidence>
<evidence type="ECO:0000256" key="5">
    <source>
        <dbReference type="ARBA" id="ARBA00022801"/>
    </source>
</evidence>
<dbReference type="CDD" id="cd03146">
    <property type="entry name" value="GAT1_Peptidase_E"/>
    <property type="match status" value="1"/>
</dbReference>
<keyword evidence="3" id="KW-0963">Cytoplasm</keyword>
<accession>A0A401XJE4</accession>
<dbReference type="FunFam" id="3.40.50.880:FF:000007">
    <property type="entry name" value="Peptidase E"/>
    <property type="match status" value="1"/>
</dbReference>
<dbReference type="SUPFAM" id="SSF52317">
    <property type="entry name" value="Class I glutamine amidotransferase-like"/>
    <property type="match status" value="1"/>
</dbReference>
<evidence type="ECO:0000256" key="9">
    <source>
        <dbReference type="ARBA" id="ARBA00066675"/>
    </source>
</evidence>
<dbReference type="RefSeq" id="WP_307718666.1">
    <property type="nucleotide sequence ID" value="NZ_BHZE01000004.1"/>
</dbReference>
<dbReference type="EC" id="3.4.13.21" evidence="9"/>
<proteinExistence type="inferred from homology"/>
<keyword evidence="5" id="KW-0378">Hydrolase</keyword>
<sequence length="231" mass="25605">MKLLLASTSRLYGQGYLEYLIEELRDFFKGAEQIVFVPYARPGGIGWDAYTEIARKGFEPLNIEVLGIHTLKNVSLELPKADGIFIGGGNTFVLLKTLKETGHFEPIATAVRSGTPYMGSSAGSNVAGLTIGTTNDMPIVYPPTFEAFGFVPFNINPHYLDPVPDSTHMGETREQRILEFHHFNTQPVVGLREGSWLRIEGNKVELRGSITARIFRKDQSPIELPPGELLL</sequence>
<evidence type="ECO:0000313" key="11">
    <source>
        <dbReference type="EMBL" id="GCD77167.1"/>
    </source>
</evidence>
<dbReference type="GO" id="GO:0008236">
    <property type="term" value="F:serine-type peptidase activity"/>
    <property type="evidence" value="ECO:0007669"/>
    <property type="project" value="UniProtKB-KW"/>
</dbReference>
<name>A0A401XJE4_9FLAO</name>
<dbReference type="NCBIfam" id="NF003642">
    <property type="entry name" value="PRK05282.1"/>
    <property type="match status" value="1"/>
</dbReference>
<comment type="catalytic activity">
    <reaction evidence="8">
        <text>Dipeptidase E catalyzes the hydrolysis of dipeptides Asp-|-Xaa. It does not act on peptides with N-terminal Glu, Asn or Gln, nor does it cleave isoaspartyl peptides.</text>
        <dbReference type="EC" id="3.4.13.21"/>
    </reaction>
</comment>